<dbReference type="RefSeq" id="WP_052752339.1">
    <property type="nucleotide sequence ID" value="NZ_CP011451.1"/>
</dbReference>
<evidence type="ECO:0008006" key="3">
    <source>
        <dbReference type="Google" id="ProtNLM"/>
    </source>
</evidence>
<protein>
    <recommendedName>
        <fullName evidence="3">Morphogenetic protein</fullName>
    </recommendedName>
</protein>
<evidence type="ECO:0000313" key="2">
    <source>
        <dbReference type="Proteomes" id="UP000324176"/>
    </source>
</evidence>
<dbReference type="Proteomes" id="UP000324176">
    <property type="component" value="Unassembled WGS sequence"/>
</dbReference>
<comment type="caution">
    <text evidence="1">The sequence shown here is derived from an EMBL/GenBank/DDBJ whole genome shotgun (WGS) entry which is preliminary data.</text>
</comment>
<dbReference type="EMBL" id="VNHT01000113">
    <property type="protein sequence ID" value="TYP71564.1"/>
    <property type="molecule type" value="Genomic_DNA"/>
</dbReference>
<evidence type="ECO:0000313" key="1">
    <source>
        <dbReference type="EMBL" id="TYP71564.1"/>
    </source>
</evidence>
<proteinExistence type="predicted"/>
<reference evidence="1 2" key="1">
    <citation type="submission" date="2019-07" db="EMBL/GenBank/DDBJ databases">
        <title>Active sludge and wastewater microbial communities from Klosterneuburg, Austria.</title>
        <authorList>
            <person name="Wagner M."/>
        </authorList>
    </citation>
    <scope>NUCLEOTIDE SEQUENCE [LARGE SCALE GENOMIC DNA]</scope>
    <source>
        <strain evidence="1 2">Nm2</strain>
    </source>
</reference>
<dbReference type="AlphaFoldDB" id="A0A5D3YB37"/>
<accession>A0A5D3YB37</accession>
<sequence>MTDNIKPAIKERPILFSGPMVRAILEGRKTQTRRVVHPRFTDYIKWLHDEDSPVRITYDQWTNEEGKQMHSEWMLYTSEYPEEGVIPIGQLFGAQGDRLWVRENSIITPKHWNDGLGCNCKDKEGLPRIVQYLATDPDREVAKDYKLKVTPSIHMPRWASRINLEIINISVERLQDISTIDAIREGIAETWGEFGGNPPQWALDSITKEYGSPGSHLYDNRQSRENYRLLWESINGKGSWDLNPFVWKIEFKRV</sequence>
<gene>
    <name evidence="1" type="ORF">BCL69_11131</name>
</gene>
<dbReference type="OrthoDB" id="72471at2"/>
<organism evidence="1 2">
    <name type="scientific">Nitrosomonas communis</name>
    <dbReference type="NCBI Taxonomy" id="44574"/>
    <lineage>
        <taxon>Bacteria</taxon>
        <taxon>Pseudomonadati</taxon>
        <taxon>Pseudomonadota</taxon>
        <taxon>Betaproteobacteria</taxon>
        <taxon>Nitrosomonadales</taxon>
        <taxon>Nitrosomonadaceae</taxon>
        <taxon>Nitrosomonas</taxon>
    </lineage>
</organism>
<name>A0A5D3YB37_9PROT</name>